<dbReference type="GO" id="GO:0032259">
    <property type="term" value="P:methylation"/>
    <property type="evidence" value="ECO:0007669"/>
    <property type="project" value="UniProtKB-KW"/>
</dbReference>
<dbReference type="Gene3D" id="3.90.220.20">
    <property type="entry name" value="DNA methylase specificity domains"/>
    <property type="match status" value="1"/>
</dbReference>
<dbReference type="PANTHER" id="PTHR42998">
    <property type="entry name" value="TYPE I RESTRICTION ENZYME HINDVIIP M PROTEIN-RELATED"/>
    <property type="match status" value="1"/>
</dbReference>
<evidence type="ECO:0000259" key="3">
    <source>
        <dbReference type="Pfam" id="PF02384"/>
    </source>
</evidence>
<comment type="caution">
    <text evidence="4">The sequence shown here is derived from an EMBL/GenBank/DDBJ whole genome shotgun (WGS) entry which is preliminary data.</text>
</comment>
<protein>
    <submittedName>
        <fullName evidence="4">Type I restriction-modification system DNA methylase subunit</fullName>
    </submittedName>
</protein>
<dbReference type="InterPro" id="IPR003356">
    <property type="entry name" value="DNA_methylase_A-5"/>
</dbReference>
<dbReference type="Proteomes" id="UP000658613">
    <property type="component" value="Unassembled WGS sequence"/>
</dbReference>
<feature type="domain" description="DNA methylase adenine-specific" evidence="3">
    <location>
        <begin position="155"/>
        <end position="424"/>
    </location>
</feature>
<keyword evidence="5" id="KW-1185">Reference proteome</keyword>
<dbReference type="PANTHER" id="PTHR42998:SF1">
    <property type="entry name" value="TYPE I RESTRICTION ENZYME HINDI METHYLASE SUBUNIT"/>
    <property type="match status" value="1"/>
</dbReference>
<proteinExistence type="predicted"/>
<keyword evidence="1" id="KW-0680">Restriction system</keyword>
<dbReference type="Gene3D" id="3.40.50.150">
    <property type="entry name" value="Vaccinia Virus protein VP39"/>
    <property type="match status" value="1"/>
</dbReference>
<dbReference type="EMBL" id="JADOUE010000001">
    <property type="protein sequence ID" value="MBG6123121.1"/>
    <property type="molecule type" value="Genomic_DNA"/>
</dbReference>
<dbReference type="PROSITE" id="PS00092">
    <property type="entry name" value="N6_MTASE"/>
    <property type="match status" value="1"/>
</dbReference>
<dbReference type="InterPro" id="IPR002052">
    <property type="entry name" value="DNA_methylase_N6_adenine_CS"/>
</dbReference>
<dbReference type="GO" id="GO:0008170">
    <property type="term" value="F:N-methyltransferase activity"/>
    <property type="evidence" value="ECO:0007669"/>
    <property type="project" value="InterPro"/>
</dbReference>
<gene>
    <name evidence="4" type="ORF">IW254_002090</name>
</gene>
<evidence type="ECO:0000313" key="4">
    <source>
        <dbReference type="EMBL" id="MBG6123121.1"/>
    </source>
</evidence>
<evidence type="ECO:0000256" key="1">
    <source>
        <dbReference type="ARBA" id="ARBA00022747"/>
    </source>
</evidence>
<accession>A0A931GWT9</accession>
<dbReference type="Pfam" id="PF02384">
    <property type="entry name" value="N6_Mtase"/>
    <property type="match status" value="1"/>
</dbReference>
<dbReference type="RefSeq" id="WP_196825398.1">
    <property type="nucleotide sequence ID" value="NZ_CP046980.1"/>
</dbReference>
<keyword evidence="2" id="KW-0238">DNA-binding</keyword>
<evidence type="ECO:0000256" key="2">
    <source>
        <dbReference type="ARBA" id="ARBA00023125"/>
    </source>
</evidence>
<dbReference type="PRINTS" id="PR00507">
    <property type="entry name" value="N12N6MTFRASE"/>
</dbReference>
<evidence type="ECO:0000313" key="5">
    <source>
        <dbReference type="Proteomes" id="UP000658613"/>
    </source>
</evidence>
<keyword evidence="4" id="KW-0489">Methyltransferase</keyword>
<dbReference type="InterPro" id="IPR052916">
    <property type="entry name" value="Type-I_RE_MTase_Subunit"/>
</dbReference>
<dbReference type="InterPro" id="IPR044946">
    <property type="entry name" value="Restrct_endonuc_typeI_TRD_sf"/>
</dbReference>
<keyword evidence="4" id="KW-0808">Transferase</keyword>
<dbReference type="AlphaFoldDB" id="A0A931GWT9"/>
<dbReference type="GO" id="GO:0003677">
    <property type="term" value="F:DNA binding"/>
    <property type="evidence" value="ECO:0007669"/>
    <property type="project" value="UniProtKB-KW"/>
</dbReference>
<dbReference type="SUPFAM" id="SSF53335">
    <property type="entry name" value="S-adenosyl-L-methionine-dependent methyltransferases"/>
    <property type="match status" value="1"/>
</dbReference>
<organism evidence="4 5">
    <name type="scientific">Corynebacterium aquatimens</name>
    <dbReference type="NCBI Taxonomy" id="1190508"/>
    <lineage>
        <taxon>Bacteria</taxon>
        <taxon>Bacillati</taxon>
        <taxon>Actinomycetota</taxon>
        <taxon>Actinomycetes</taxon>
        <taxon>Mycobacteriales</taxon>
        <taxon>Corynebacteriaceae</taxon>
        <taxon>Corynebacterium</taxon>
    </lineage>
</organism>
<reference evidence="4" key="1">
    <citation type="submission" date="2020-11" db="EMBL/GenBank/DDBJ databases">
        <title>Sequencing the genomes of 1000 actinobacteria strains.</title>
        <authorList>
            <person name="Klenk H.-P."/>
        </authorList>
    </citation>
    <scope>NUCLEOTIDE SEQUENCE</scope>
    <source>
        <strain evidence="4">DSM 45632</strain>
    </source>
</reference>
<name>A0A931GWT9_9CORY</name>
<dbReference type="InterPro" id="IPR029063">
    <property type="entry name" value="SAM-dependent_MTases_sf"/>
</dbReference>
<sequence length="663" mass="71894">MNSKDDCKDLTPPPLGTSADVSIDELHLAAQIDALHQLIYARGGLNSTNAAIEEVEKLIYLRYSSLIEPDIYAQQQLEASAVFSTPQDQWPLIPKLKNMFSIAQSNSKLRMLRPDGTEESLWPTDEPFRLANEAITTEAIQLVNDIVSHKDEIADPIGTAFDAFLSGRYDHSGGLGTYLTPSSIARFMAEIAISLSDRSILADNEHLLIDPFCGTGRFLIAGYQALTDRECANLRPKATLERIVGADQSSSAISKSALNLILYGASSPQTFVIDDSIGGDTLDSFAGKFSLVLTNPPFGGGKYDSSKGIKLTQKYFPTISSSRIDPAIGGIARGLELLTENGVMAIVLPDGVVNGKHFQSSLRDNRFEVVASVSLPTSTFSLSGTVAKTSAVFIRKSAQNPFVVLARAEHIGFIRKSGKAIADPDGNDIPALTSQIKSILRETHPKDSLRVYSKQPLVASVPRNGLSTIDPNRFDSAALEARNIIVREGGVPLGSFGNTVKKRSARKDTGKFPFVSVLHVDTYGTVDWAQVNSYHPVTSGQLAESNDLLVSLLNPSKLRAAVVPSHIATIECSSEFGVFRGFEFPYAILALLHDPAVAIQLRPLGAGTSSSRRRISPQDVLDLMVPKQSRDQMEKLDGEVREHITNVEQSRLALHDLAQISLL</sequence>
<dbReference type="GO" id="GO:0009307">
    <property type="term" value="P:DNA restriction-modification system"/>
    <property type="evidence" value="ECO:0007669"/>
    <property type="project" value="UniProtKB-KW"/>
</dbReference>